<accession>A0ABT0THS1</accession>
<evidence type="ECO:0008006" key="3">
    <source>
        <dbReference type="Google" id="ProtNLM"/>
    </source>
</evidence>
<organism evidence="1 2">
    <name type="scientific">Flavobacterium fragile</name>
    <dbReference type="NCBI Taxonomy" id="2949085"/>
    <lineage>
        <taxon>Bacteria</taxon>
        <taxon>Pseudomonadati</taxon>
        <taxon>Bacteroidota</taxon>
        <taxon>Flavobacteriia</taxon>
        <taxon>Flavobacteriales</taxon>
        <taxon>Flavobacteriaceae</taxon>
        <taxon>Flavobacterium</taxon>
    </lineage>
</organism>
<evidence type="ECO:0000313" key="2">
    <source>
        <dbReference type="Proteomes" id="UP001203342"/>
    </source>
</evidence>
<protein>
    <recommendedName>
        <fullName evidence="3">DUF4935 domain-containing protein</fullName>
    </recommendedName>
</protein>
<sequence length="316" mass="37460">MKKIDTKNKTCIYLDQFVVSNLISGEDVLWIEIKNLLEVSHVNNKIFCPLSVEHILETAKKSLENAIEHDEYFRKLSDNYIFQNDPFLTSQLISSLIRKNKFTLNTFLKEASNMKMNEFYSDINKNNEIFDQSIKYKTSSQNELRKVINSKADKKTEAILYNTIKKLQVETFSNRLSEYIKLEKIHIRPDDYGEHQFPNWIDQLLFQLTYKHKFKEKQFKLLFNEFQKYGFDRIPSLDIKSSMEAYLAVKNKQENTADHIDLMRISSCLFSTDIFFTDKKRKFEICALQLDKKYKTKVFSGTPSDLIEFKNYLTNL</sequence>
<reference evidence="1 2" key="1">
    <citation type="submission" date="2022-05" db="EMBL/GenBank/DDBJ databases">
        <title>Flavobacterium sp., isolated from activated sludge.</title>
        <authorList>
            <person name="Ran Q."/>
        </authorList>
    </citation>
    <scope>NUCLEOTIDE SEQUENCE [LARGE SCALE GENOMIC DNA]</scope>
    <source>
        <strain evidence="1 2">HXWNR69</strain>
    </source>
</reference>
<name>A0ABT0THS1_9FLAO</name>
<dbReference type="Proteomes" id="UP001203342">
    <property type="component" value="Unassembled WGS sequence"/>
</dbReference>
<dbReference type="RefSeq" id="WP_250582026.1">
    <property type="nucleotide sequence ID" value="NZ_JAMLJN010000006.1"/>
</dbReference>
<keyword evidence="2" id="KW-1185">Reference proteome</keyword>
<proteinExistence type="predicted"/>
<gene>
    <name evidence="1" type="ORF">NAT47_08790</name>
</gene>
<evidence type="ECO:0000313" key="1">
    <source>
        <dbReference type="EMBL" id="MCL9770513.1"/>
    </source>
</evidence>
<dbReference type="EMBL" id="JAMLJN010000006">
    <property type="protein sequence ID" value="MCL9770513.1"/>
    <property type="molecule type" value="Genomic_DNA"/>
</dbReference>
<comment type="caution">
    <text evidence="1">The sequence shown here is derived from an EMBL/GenBank/DDBJ whole genome shotgun (WGS) entry which is preliminary data.</text>
</comment>